<evidence type="ECO:0000313" key="3">
    <source>
        <dbReference type="Proteomes" id="UP001642483"/>
    </source>
</evidence>
<organism evidence="2 3">
    <name type="scientific">Clavelina lepadiformis</name>
    <name type="common">Light-bulb sea squirt</name>
    <name type="synonym">Ascidia lepadiformis</name>
    <dbReference type="NCBI Taxonomy" id="159417"/>
    <lineage>
        <taxon>Eukaryota</taxon>
        <taxon>Metazoa</taxon>
        <taxon>Chordata</taxon>
        <taxon>Tunicata</taxon>
        <taxon>Ascidiacea</taxon>
        <taxon>Aplousobranchia</taxon>
        <taxon>Clavelinidae</taxon>
        <taxon>Clavelina</taxon>
    </lineage>
</organism>
<protein>
    <submittedName>
        <fullName evidence="2">Uncharacterized protein</fullName>
    </submittedName>
</protein>
<reference evidence="2 3" key="1">
    <citation type="submission" date="2024-02" db="EMBL/GenBank/DDBJ databases">
        <authorList>
            <person name="Daric V."/>
            <person name="Darras S."/>
        </authorList>
    </citation>
    <scope>NUCLEOTIDE SEQUENCE [LARGE SCALE GENOMIC DNA]</scope>
</reference>
<keyword evidence="3" id="KW-1185">Reference proteome</keyword>
<comment type="caution">
    <text evidence="2">The sequence shown here is derived from an EMBL/GenBank/DDBJ whole genome shotgun (WGS) entry which is preliminary data.</text>
</comment>
<evidence type="ECO:0000256" key="1">
    <source>
        <dbReference type="SAM" id="MobiDB-lite"/>
    </source>
</evidence>
<proteinExistence type="predicted"/>
<feature type="region of interest" description="Disordered" evidence="1">
    <location>
        <begin position="32"/>
        <end position="65"/>
    </location>
</feature>
<evidence type="ECO:0000313" key="2">
    <source>
        <dbReference type="EMBL" id="CAK8680076.1"/>
    </source>
</evidence>
<name>A0ABP0FMZ6_CLALP</name>
<feature type="compositionally biased region" description="Low complexity" evidence="1">
    <location>
        <begin position="39"/>
        <end position="50"/>
    </location>
</feature>
<accession>A0ABP0FMZ6</accession>
<gene>
    <name evidence="2" type="ORF">CVLEPA_LOCUS10363</name>
</gene>
<feature type="compositionally biased region" description="Polar residues" evidence="1">
    <location>
        <begin position="51"/>
        <end position="60"/>
    </location>
</feature>
<dbReference type="Proteomes" id="UP001642483">
    <property type="component" value="Unassembled WGS sequence"/>
</dbReference>
<sequence>MLIKGLLCTAVRSKFDAISSKSLSLRHISKQYSLQSASKTPDTKTLPPTKQDSPTQTEGLTNPRPKSSAFKFIITFSVVFGGALFLYQHLQNKPNLHPNGNKGTTLQAEFKKLFKLFKGELRRVESPNRREN</sequence>
<dbReference type="EMBL" id="CAWYQH010000068">
    <property type="protein sequence ID" value="CAK8680076.1"/>
    <property type="molecule type" value="Genomic_DNA"/>
</dbReference>